<dbReference type="AlphaFoldDB" id="A0A7R9ZIZ2"/>
<gene>
    <name evidence="2" type="ORF">CAUS1442_LOCUS2584</name>
</gene>
<dbReference type="EMBL" id="HBEF01004165">
    <property type="protein sequence ID" value="CAD8330486.1"/>
    <property type="molecule type" value="Transcribed_RNA"/>
</dbReference>
<sequence length="315" mass="35682">MPAILALLSWSMFAGFSGSGLAYLAKIRLPVYNFQIQQFPTLVRDKASTSSLLPAYFARIGANISLTNDNFVPIDVHAMSIQLYYPTWSNTLPKQQYYRMAHIRDERQEYNDPLWKIQSSSTDVDFHAEWNTDVAKTTTTNKSKGKGKSINDSKNMTQEDAIQYFIQKEKDKQEKLQTRRRRREKDQQQHSMAPSLNASASDATLWKIPARDQFSIQDHVLVDHQMSVMGVPRLLYDLIFVNRGAHIHVPSSGVLHIKALGAPATVGIVCDNIFHVWSLTMEGYTCDLAGLPQVGGWSDPAAYFAKIEQKHYIIV</sequence>
<evidence type="ECO:0000256" key="1">
    <source>
        <dbReference type="SAM" id="MobiDB-lite"/>
    </source>
</evidence>
<proteinExistence type="predicted"/>
<protein>
    <submittedName>
        <fullName evidence="2">Uncharacterized protein</fullName>
    </submittedName>
</protein>
<accession>A0A7R9ZIZ2</accession>
<reference evidence="2" key="1">
    <citation type="submission" date="2021-01" db="EMBL/GenBank/DDBJ databases">
        <authorList>
            <person name="Corre E."/>
            <person name="Pelletier E."/>
            <person name="Niang G."/>
            <person name="Scheremetjew M."/>
            <person name="Finn R."/>
            <person name="Kale V."/>
            <person name="Holt S."/>
            <person name="Cochrane G."/>
            <person name="Meng A."/>
            <person name="Brown T."/>
            <person name="Cohen L."/>
        </authorList>
    </citation>
    <scope>NUCLEOTIDE SEQUENCE</scope>
    <source>
        <strain evidence="2">CCMP3328</strain>
    </source>
</reference>
<organism evidence="2">
    <name type="scientific">Craspedostauros australis</name>
    <dbReference type="NCBI Taxonomy" id="1486917"/>
    <lineage>
        <taxon>Eukaryota</taxon>
        <taxon>Sar</taxon>
        <taxon>Stramenopiles</taxon>
        <taxon>Ochrophyta</taxon>
        <taxon>Bacillariophyta</taxon>
        <taxon>Bacillariophyceae</taxon>
        <taxon>Bacillariophycidae</taxon>
        <taxon>Naviculales</taxon>
        <taxon>Naviculaceae</taxon>
        <taxon>Craspedostauros</taxon>
    </lineage>
</organism>
<name>A0A7R9ZIZ2_9STRA</name>
<feature type="compositionally biased region" description="Polar residues" evidence="1">
    <location>
        <begin position="189"/>
        <end position="198"/>
    </location>
</feature>
<feature type="region of interest" description="Disordered" evidence="1">
    <location>
        <begin position="171"/>
        <end position="198"/>
    </location>
</feature>
<evidence type="ECO:0000313" key="2">
    <source>
        <dbReference type="EMBL" id="CAD8330486.1"/>
    </source>
</evidence>